<evidence type="ECO:0000313" key="10">
    <source>
        <dbReference type="Proteomes" id="UP000053904"/>
    </source>
</evidence>
<evidence type="ECO:0000256" key="2">
    <source>
        <dbReference type="ARBA" id="ARBA00022741"/>
    </source>
</evidence>
<keyword evidence="3 7" id="KW-0067">ATP-binding</keyword>
<dbReference type="GO" id="GO:0004827">
    <property type="term" value="F:proline-tRNA ligase activity"/>
    <property type="evidence" value="ECO:0007669"/>
    <property type="project" value="UniProtKB-UniRule"/>
</dbReference>
<dbReference type="GO" id="GO:0006433">
    <property type="term" value="P:prolyl-tRNA aminoacylation"/>
    <property type="evidence" value="ECO:0007669"/>
    <property type="project" value="UniProtKB-UniRule"/>
</dbReference>
<dbReference type="FunFam" id="3.40.50.800:FF:000005">
    <property type="entry name" value="bifunctional glutamate/proline--tRNA ligase"/>
    <property type="match status" value="1"/>
</dbReference>
<evidence type="ECO:0000256" key="4">
    <source>
        <dbReference type="ARBA" id="ARBA00022917"/>
    </source>
</evidence>
<proteinExistence type="inferred from homology"/>
<evidence type="ECO:0000256" key="3">
    <source>
        <dbReference type="ARBA" id="ARBA00022840"/>
    </source>
</evidence>
<dbReference type="Gene3D" id="3.30.930.10">
    <property type="entry name" value="Bira Bifunctional Protein, Domain 2"/>
    <property type="match status" value="1"/>
</dbReference>
<dbReference type="InterPro" id="IPR045864">
    <property type="entry name" value="aa-tRNA-synth_II/BPL/LPL"/>
</dbReference>
<dbReference type="GO" id="GO:0005524">
    <property type="term" value="F:ATP binding"/>
    <property type="evidence" value="ECO:0007669"/>
    <property type="project" value="UniProtKB-UniRule"/>
</dbReference>
<gene>
    <name evidence="7" type="primary">proS</name>
    <name evidence="9" type="ORF">XD93_0328</name>
</gene>
<dbReference type="SMART" id="SM00946">
    <property type="entry name" value="ProRS-C_1"/>
    <property type="match status" value="1"/>
</dbReference>
<dbReference type="InterPro" id="IPR017449">
    <property type="entry name" value="Pro-tRNA_synth_II"/>
</dbReference>
<dbReference type="Pfam" id="PF00587">
    <property type="entry name" value="tRNA-synt_2b"/>
    <property type="match status" value="1"/>
</dbReference>
<dbReference type="SUPFAM" id="SSF55681">
    <property type="entry name" value="Class II aaRS and biotin synthetases"/>
    <property type="match status" value="1"/>
</dbReference>
<keyword evidence="7" id="KW-0963">Cytoplasm</keyword>
<comment type="similarity">
    <text evidence="7">Belongs to the class-II aminoacyl-tRNA synthetase family. ProS type 3 subfamily.</text>
</comment>
<dbReference type="Pfam" id="PF09180">
    <property type="entry name" value="ProRS-C_1"/>
    <property type="match status" value="1"/>
</dbReference>
<dbReference type="Gene3D" id="3.30.110.30">
    <property type="entry name" value="C-terminal domain of ProRS"/>
    <property type="match status" value="1"/>
</dbReference>
<evidence type="ECO:0000256" key="1">
    <source>
        <dbReference type="ARBA" id="ARBA00022598"/>
    </source>
</evidence>
<comment type="subcellular location">
    <subcellularLocation>
        <location evidence="7">Cytoplasm</location>
    </subcellularLocation>
</comment>
<dbReference type="PATRIC" id="fig|1641389.3.peg.404"/>
<feature type="domain" description="Aminoacyl-transfer RNA synthetases class-II family profile" evidence="8">
    <location>
        <begin position="12"/>
        <end position="295"/>
    </location>
</feature>
<dbReference type="AlphaFoldDB" id="A0A117M0E1"/>
<organism evidence="9 10">
    <name type="scientific">candidate division WS6 bacterium 34_10</name>
    <dbReference type="NCBI Taxonomy" id="1641389"/>
    <lineage>
        <taxon>Bacteria</taxon>
        <taxon>Candidatus Dojkabacteria</taxon>
    </lineage>
</organism>
<comment type="function">
    <text evidence="7">Catalyzes the attachment of proline to tRNA(Pro) in a two-step reaction: proline is first activated by ATP to form Pro-AMP and then transferred to the acceptor end of tRNA(Pro).</text>
</comment>
<dbReference type="Proteomes" id="UP000053904">
    <property type="component" value="Unassembled WGS sequence"/>
</dbReference>
<dbReference type="EC" id="6.1.1.15" evidence="7"/>
<evidence type="ECO:0000259" key="8">
    <source>
        <dbReference type="PROSITE" id="PS50862"/>
    </source>
</evidence>
<evidence type="ECO:0000256" key="7">
    <source>
        <dbReference type="HAMAP-Rule" id="MF_01571"/>
    </source>
</evidence>
<dbReference type="PANTHER" id="PTHR43382">
    <property type="entry name" value="PROLYL-TRNA SYNTHETASE"/>
    <property type="match status" value="1"/>
</dbReference>
<dbReference type="FunFam" id="3.30.930.10:FF:000037">
    <property type="entry name" value="Proline--tRNA ligase"/>
    <property type="match status" value="1"/>
</dbReference>
<keyword evidence="5 7" id="KW-0030">Aminoacyl-tRNA synthetase</keyword>
<keyword evidence="4 7" id="KW-0648">Protein biosynthesis</keyword>
<comment type="catalytic activity">
    <reaction evidence="6 7">
        <text>tRNA(Pro) + L-proline + ATP = L-prolyl-tRNA(Pro) + AMP + diphosphate</text>
        <dbReference type="Rhea" id="RHEA:14305"/>
        <dbReference type="Rhea" id="RHEA-COMP:9700"/>
        <dbReference type="Rhea" id="RHEA-COMP:9702"/>
        <dbReference type="ChEBI" id="CHEBI:30616"/>
        <dbReference type="ChEBI" id="CHEBI:33019"/>
        <dbReference type="ChEBI" id="CHEBI:60039"/>
        <dbReference type="ChEBI" id="CHEBI:78442"/>
        <dbReference type="ChEBI" id="CHEBI:78532"/>
        <dbReference type="ChEBI" id="CHEBI:456215"/>
        <dbReference type="EC" id="6.1.1.15"/>
    </reaction>
</comment>
<keyword evidence="2 7" id="KW-0547">Nucleotide-binding</keyword>
<dbReference type="NCBIfam" id="TIGR00408">
    <property type="entry name" value="proS_fam_I"/>
    <property type="match status" value="1"/>
</dbReference>
<dbReference type="HAMAP" id="MF_01571">
    <property type="entry name" value="Pro_tRNA_synth_type3"/>
    <property type="match status" value="1"/>
</dbReference>
<dbReference type="PANTHER" id="PTHR43382:SF2">
    <property type="entry name" value="BIFUNCTIONAL GLUTAMATE_PROLINE--TRNA LIGASE"/>
    <property type="match status" value="1"/>
</dbReference>
<dbReference type="InterPro" id="IPR016061">
    <property type="entry name" value="Pro-tRNA_ligase_II_C"/>
</dbReference>
<dbReference type="InterPro" id="IPR036621">
    <property type="entry name" value="Anticodon-bd_dom_sf"/>
</dbReference>
<dbReference type="InterPro" id="IPR004499">
    <property type="entry name" value="Pro-tRNA-ligase_IIa_arc-type"/>
</dbReference>
<comment type="domain">
    <text evidence="7">Consists of three domains: the N-terminal catalytic domain, the anticodon-binding domain and the C-terminal extension.</text>
</comment>
<reference evidence="10" key="1">
    <citation type="journal article" date="2015" name="MBio">
        <title>Genome-Resolved Metagenomic Analysis Reveals Roles for Candidate Phyla and Other Microbial Community Members in Biogeochemical Transformations in Oil Reservoirs.</title>
        <authorList>
            <person name="Hu P."/>
            <person name="Tom L."/>
            <person name="Singh A."/>
            <person name="Thomas B.C."/>
            <person name="Baker B.J."/>
            <person name="Piceno Y.M."/>
            <person name="Andersen G.L."/>
            <person name="Banfield J.F."/>
        </authorList>
    </citation>
    <scope>NUCLEOTIDE SEQUENCE [LARGE SCALE GENOMIC DNA]</scope>
</reference>
<evidence type="ECO:0000256" key="5">
    <source>
        <dbReference type="ARBA" id="ARBA00023146"/>
    </source>
</evidence>
<dbReference type="Pfam" id="PF03129">
    <property type="entry name" value="HGTP_anticodon"/>
    <property type="match status" value="1"/>
</dbReference>
<dbReference type="SUPFAM" id="SSF64586">
    <property type="entry name" value="C-terminal domain of ProRS"/>
    <property type="match status" value="1"/>
</dbReference>
<dbReference type="InterPro" id="IPR002314">
    <property type="entry name" value="aa-tRNA-synt_IIb"/>
</dbReference>
<sequence length="490" mass="56657">MSNKGITPRNEDYSQWYLDIIDRAELAENSPVRGAMVIKPYGFAIWEKIKEQLDKRIKDRGCKNAYFPLFIPKSFLSKEADHVKGFAKECAIVTHYRLKEKEDGTGVEVDPEAKLDEELIVRPTSETIMYDTFSRWITSWRDLPLKINQWVNIVRWERRTRPFLRTSEFLWQEGHTVHETEEQSLEEVLGALEMYRKFAREVLALETLTGIKSESEKFAGANDTYGVEAMMQDGKSLQFGTSHNLGQNFARVFNIQFTNKDGELEYPWQTSWGVSTRMIGAVVMSHSDDNGLILPPKIAPIKVVIIPIYSDDNKDEILEYSKGVYNSVKEITEDIEFDDRDYVTAGYKFNEWEKKGVPIRIEIGPRDLENNQCVIVRRDTLEKNKLPVSNVQEYVEDLLDEIQKNILKRSEELLVSNTYSVDSYEEFKDIISTKRGFVHAYWCGNPDCEEGIKVDTKATTRCQTEEGRKNTGPCIYCGEHGEEWVFGISY</sequence>
<evidence type="ECO:0000256" key="6">
    <source>
        <dbReference type="ARBA" id="ARBA00047671"/>
    </source>
</evidence>
<keyword evidence="1 7" id="KW-0436">Ligase</keyword>
<dbReference type="PROSITE" id="PS50862">
    <property type="entry name" value="AA_TRNA_LIGASE_II"/>
    <property type="match status" value="1"/>
</dbReference>
<dbReference type="GO" id="GO:0017101">
    <property type="term" value="C:aminoacyl-tRNA synthetase multienzyme complex"/>
    <property type="evidence" value="ECO:0007669"/>
    <property type="project" value="TreeGrafter"/>
</dbReference>
<dbReference type="EMBL" id="LGGO01000033">
    <property type="protein sequence ID" value="KUK77437.1"/>
    <property type="molecule type" value="Genomic_DNA"/>
</dbReference>
<protein>
    <recommendedName>
        <fullName evidence="7">Proline--tRNA ligase</fullName>
        <ecNumber evidence="7">6.1.1.15</ecNumber>
    </recommendedName>
    <alternativeName>
        <fullName evidence="7">Prolyl-tRNA synthetase</fullName>
        <shortName evidence="7">ProRS</shortName>
    </alternativeName>
</protein>
<dbReference type="CDD" id="cd00862">
    <property type="entry name" value="ProRS_anticodon_zinc"/>
    <property type="match status" value="1"/>
</dbReference>
<dbReference type="InterPro" id="IPR004154">
    <property type="entry name" value="Anticodon-bd"/>
</dbReference>
<dbReference type="InterPro" id="IPR006195">
    <property type="entry name" value="aa-tRNA-synth_II"/>
</dbReference>
<comment type="subunit">
    <text evidence="7">Homodimer.</text>
</comment>
<dbReference type="SUPFAM" id="SSF52954">
    <property type="entry name" value="Class II aaRS ABD-related"/>
    <property type="match status" value="1"/>
</dbReference>
<dbReference type="GO" id="GO:0005737">
    <property type="term" value="C:cytoplasm"/>
    <property type="evidence" value="ECO:0007669"/>
    <property type="project" value="UniProtKB-SubCell"/>
</dbReference>
<comment type="caution">
    <text evidence="9">The sequence shown here is derived from an EMBL/GenBank/DDBJ whole genome shotgun (WGS) entry which is preliminary data.</text>
</comment>
<name>A0A117M0E1_9BACT</name>
<dbReference type="InterPro" id="IPR033721">
    <property type="entry name" value="ProRS_core_arch_euk"/>
</dbReference>
<dbReference type="Gene3D" id="3.40.50.800">
    <property type="entry name" value="Anticodon-binding domain"/>
    <property type="match status" value="1"/>
</dbReference>
<evidence type="ECO:0000313" key="9">
    <source>
        <dbReference type="EMBL" id="KUK77437.1"/>
    </source>
</evidence>
<dbReference type="CDD" id="cd00778">
    <property type="entry name" value="ProRS_core_arch_euk"/>
    <property type="match status" value="1"/>
</dbReference>
<accession>A0A117M0E1</accession>